<feature type="compositionally biased region" description="Basic and acidic residues" evidence="1">
    <location>
        <begin position="1"/>
        <end position="10"/>
    </location>
</feature>
<dbReference type="EMBL" id="AKHW03001628">
    <property type="protein sequence ID" value="KYO41415.1"/>
    <property type="molecule type" value="Genomic_DNA"/>
</dbReference>
<keyword evidence="3" id="KW-1185">Reference proteome</keyword>
<dbReference type="AlphaFoldDB" id="A0A151NYA4"/>
<feature type="compositionally biased region" description="Basic residues" evidence="1">
    <location>
        <begin position="11"/>
        <end position="22"/>
    </location>
</feature>
<protein>
    <submittedName>
        <fullName evidence="2">Uncharacterized protein</fullName>
    </submittedName>
</protein>
<dbReference type="Proteomes" id="UP000050525">
    <property type="component" value="Unassembled WGS sequence"/>
</dbReference>
<gene>
    <name evidence="2" type="ORF">Y1Q_0006233</name>
</gene>
<reference evidence="2 3" key="1">
    <citation type="journal article" date="2012" name="Genome Biol.">
        <title>Sequencing three crocodilian genomes to illuminate the evolution of archosaurs and amniotes.</title>
        <authorList>
            <person name="St John J.A."/>
            <person name="Braun E.L."/>
            <person name="Isberg S.R."/>
            <person name="Miles L.G."/>
            <person name="Chong A.Y."/>
            <person name="Gongora J."/>
            <person name="Dalzell P."/>
            <person name="Moran C."/>
            <person name="Bed'hom B."/>
            <person name="Abzhanov A."/>
            <person name="Burgess S.C."/>
            <person name="Cooksey A.M."/>
            <person name="Castoe T.A."/>
            <person name="Crawford N.G."/>
            <person name="Densmore L.D."/>
            <person name="Drew J.C."/>
            <person name="Edwards S.V."/>
            <person name="Faircloth B.C."/>
            <person name="Fujita M.K."/>
            <person name="Greenwold M.J."/>
            <person name="Hoffmann F.G."/>
            <person name="Howard J.M."/>
            <person name="Iguchi T."/>
            <person name="Janes D.E."/>
            <person name="Khan S.Y."/>
            <person name="Kohno S."/>
            <person name="de Koning A.J."/>
            <person name="Lance S.L."/>
            <person name="McCarthy F.M."/>
            <person name="McCormack J.E."/>
            <person name="Merchant M.E."/>
            <person name="Peterson D.G."/>
            <person name="Pollock D.D."/>
            <person name="Pourmand N."/>
            <person name="Raney B.J."/>
            <person name="Roessler K.A."/>
            <person name="Sanford J.R."/>
            <person name="Sawyer R.H."/>
            <person name="Schmidt C.J."/>
            <person name="Triplett E.W."/>
            <person name="Tuberville T.D."/>
            <person name="Venegas-Anaya M."/>
            <person name="Howard J.T."/>
            <person name="Jarvis E.D."/>
            <person name="Guillette L.J.Jr."/>
            <person name="Glenn T.C."/>
            <person name="Green R.E."/>
            <person name="Ray D.A."/>
        </authorList>
    </citation>
    <scope>NUCLEOTIDE SEQUENCE [LARGE SCALE GENOMIC DNA]</scope>
    <source>
        <strain evidence="2">KSC_2009_1</strain>
    </source>
</reference>
<organism evidence="2 3">
    <name type="scientific">Alligator mississippiensis</name>
    <name type="common">American alligator</name>
    <dbReference type="NCBI Taxonomy" id="8496"/>
    <lineage>
        <taxon>Eukaryota</taxon>
        <taxon>Metazoa</taxon>
        <taxon>Chordata</taxon>
        <taxon>Craniata</taxon>
        <taxon>Vertebrata</taxon>
        <taxon>Euteleostomi</taxon>
        <taxon>Archelosauria</taxon>
        <taxon>Archosauria</taxon>
        <taxon>Crocodylia</taxon>
        <taxon>Alligatoridae</taxon>
        <taxon>Alligatorinae</taxon>
        <taxon>Alligator</taxon>
    </lineage>
</organism>
<comment type="caution">
    <text evidence="2">The sequence shown here is derived from an EMBL/GenBank/DDBJ whole genome shotgun (WGS) entry which is preliminary data.</text>
</comment>
<proteinExistence type="predicted"/>
<name>A0A151NYA4_ALLMI</name>
<accession>A0A151NYA4</accession>
<feature type="region of interest" description="Disordered" evidence="1">
    <location>
        <begin position="1"/>
        <end position="25"/>
    </location>
</feature>
<evidence type="ECO:0000256" key="1">
    <source>
        <dbReference type="SAM" id="MobiDB-lite"/>
    </source>
</evidence>
<sequence>MSQDSTERAKNSRFRTSSRKHSTGSQSQCLFNMFLSVNEAATAQGMPTTTERAQEGIYWLAILVLEKPVCQHGL</sequence>
<evidence type="ECO:0000313" key="2">
    <source>
        <dbReference type="EMBL" id="KYO41415.1"/>
    </source>
</evidence>
<evidence type="ECO:0000313" key="3">
    <source>
        <dbReference type="Proteomes" id="UP000050525"/>
    </source>
</evidence>